<protein>
    <submittedName>
        <fullName evidence="2">Uncharacterized protein</fullName>
    </submittedName>
</protein>
<feature type="region of interest" description="Disordered" evidence="1">
    <location>
        <begin position="14"/>
        <end position="39"/>
    </location>
</feature>
<dbReference type="Proteomes" id="UP000446768">
    <property type="component" value="Unassembled WGS sequence"/>
</dbReference>
<accession>A0A7X2IM04</accession>
<sequence length="109" mass="11023">MCCGSKRLDAARNAAPAYAQAAPRTPRETAGPATLSGPTDSAAAAATAAAVQRGARGSAVFVHDGAGELVVTGKSTGRRYRFTGRGARVAVDALDAPALAMLDKLRRLA</sequence>
<reference evidence="2 3" key="1">
    <citation type="submission" date="2019-11" db="EMBL/GenBank/DDBJ databases">
        <title>Novel species isolated from a subtropical stream in China.</title>
        <authorList>
            <person name="Lu H."/>
        </authorList>
    </citation>
    <scope>NUCLEOTIDE SEQUENCE [LARGE SCALE GENOMIC DNA]</scope>
    <source>
        <strain evidence="2 3">FT92W</strain>
    </source>
</reference>
<evidence type="ECO:0000256" key="1">
    <source>
        <dbReference type="SAM" id="MobiDB-lite"/>
    </source>
</evidence>
<name>A0A7X2IM04_9BURK</name>
<dbReference type="EMBL" id="WKJJ01000007">
    <property type="protein sequence ID" value="MRV72486.1"/>
    <property type="molecule type" value="Genomic_DNA"/>
</dbReference>
<proteinExistence type="predicted"/>
<dbReference type="AlphaFoldDB" id="A0A7X2IM04"/>
<evidence type="ECO:0000313" key="3">
    <source>
        <dbReference type="Proteomes" id="UP000446768"/>
    </source>
</evidence>
<dbReference type="RefSeq" id="WP_154374121.1">
    <property type="nucleotide sequence ID" value="NZ_WKJJ01000007.1"/>
</dbReference>
<gene>
    <name evidence="2" type="ORF">GJ700_12280</name>
</gene>
<evidence type="ECO:0000313" key="2">
    <source>
        <dbReference type="EMBL" id="MRV72486.1"/>
    </source>
</evidence>
<comment type="caution">
    <text evidence="2">The sequence shown here is derived from an EMBL/GenBank/DDBJ whole genome shotgun (WGS) entry which is preliminary data.</text>
</comment>
<organism evidence="2 3">
    <name type="scientific">Pseudoduganella rivuli</name>
    <dbReference type="NCBI Taxonomy" id="2666085"/>
    <lineage>
        <taxon>Bacteria</taxon>
        <taxon>Pseudomonadati</taxon>
        <taxon>Pseudomonadota</taxon>
        <taxon>Betaproteobacteria</taxon>
        <taxon>Burkholderiales</taxon>
        <taxon>Oxalobacteraceae</taxon>
        <taxon>Telluria group</taxon>
        <taxon>Pseudoduganella</taxon>
    </lineage>
</organism>
<keyword evidence="3" id="KW-1185">Reference proteome</keyword>
<feature type="compositionally biased region" description="Low complexity" evidence="1">
    <location>
        <begin position="14"/>
        <end position="24"/>
    </location>
</feature>